<dbReference type="Pfam" id="PF00583">
    <property type="entry name" value="Acetyltransf_1"/>
    <property type="match status" value="1"/>
</dbReference>
<accession>A0ABW7YNN2</accession>
<evidence type="ECO:0000313" key="2">
    <source>
        <dbReference type="EMBL" id="MFI6497443.1"/>
    </source>
</evidence>
<keyword evidence="2" id="KW-0808">Transferase</keyword>
<dbReference type="SUPFAM" id="SSF55729">
    <property type="entry name" value="Acyl-CoA N-acyltransferases (Nat)"/>
    <property type="match status" value="1"/>
</dbReference>
<name>A0ABW7YNN2_9ACTN</name>
<keyword evidence="3" id="KW-1185">Reference proteome</keyword>
<dbReference type="RefSeq" id="WP_397080283.1">
    <property type="nucleotide sequence ID" value="NZ_JBITGY010000002.1"/>
</dbReference>
<keyword evidence="2" id="KW-0012">Acyltransferase</keyword>
<dbReference type="Gene3D" id="3.40.630.30">
    <property type="match status" value="1"/>
</dbReference>
<dbReference type="Proteomes" id="UP001612741">
    <property type="component" value="Unassembled WGS sequence"/>
</dbReference>
<dbReference type="InterPro" id="IPR016181">
    <property type="entry name" value="Acyl_CoA_acyltransferase"/>
</dbReference>
<gene>
    <name evidence="2" type="ORF">ACIBG2_08670</name>
</gene>
<sequence>MSPHTEWITRAETPADVPAIRKIVLAAFETPAEADLVDALRADSSWIPELSVVAAGDGDRPIGHALLTRCHIGQTPALCLAPVAVLPGHQRSGAGGAAVRAALAQAAAMGERFVVVLGHPEYYPRFGFTRASAHGIGVSFEVPDEALMALSLDPGQAPPAGVIRYAAPFGL</sequence>
<dbReference type="EC" id="2.3.-.-" evidence="2"/>
<evidence type="ECO:0000313" key="3">
    <source>
        <dbReference type="Proteomes" id="UP001612741"/>
    </source>
</evidence>
<feature type="domain" description="N-acetyltransferase" evidence="1">
    <location>
        <begin position="7"/>
        <end position="153"/>
    </location>
</feature>
<evidence type="ECO:0000259" key="1">
    <source>
        <dbReference type="PROSITE" id="PS51186"/>
    </source>
</evidence>
<protein>
    <submittedName>
        <fullName evidence="2">GNAT family N-acetyltransferase</fullName>
        <ecNumber evidence="2">2.3.-.-</ecNumber>
    </submittedName>
</protein>
<organism evidence="2 3">
    <name type="scientific">Nonomuraea typhae</name>
    <dbReference type="NCBI Taxonomy" id="2603600"/>
    <lineage>
        <taxon>Bacteria</taxon>
        <taxon>Bacillati</taxon>
        <taxon>Actinomycetota</taxon>
        <taxon>Actinomycetes</taxon>
        <taxon>Streptosporangiales</taxon>
        <taxon>Streptosporangiaceae</taxon>
        <taxon>Nonomuraea</taxon>
    </lineage>
</organism>
<reference evidence="2 3" key="1">
    <citation type="submission" date="2024-10" db="EMBL/GenBank/DDBJ databases">
        <title>The Natural Products Discovery Center: Release of the First 8490 Sequenced Strains for Exploring Actinobacteria Biosynthetic Diversity.</title>
        <authorList>
            <person name="Kalkreuter E."/>
            <person name="Kautsar S.A."/>
            <person name="Yang D."/>
            <person name="Bader C.D."/>
            <person name="Teijaro C.N."/>
            <person name="Fluegel L."/>
            <person name="Davis C.M."/>
            <person name="Simpson J.R."/>
            <person name="Lauterbach L."/>
            <person name="Steele A.D."/>
            <person name="Gui C."/>
            <person name="Meng S."/>
            <person name="Li G."/>
            <person name="Viehrig K."/>
            <person name="Ye F."/>
            <person name="Su P."/>
            <person name="Kiefer A.F."/>
            <person name="Nichols A."/>
            <person name="Cepeda A.J."/>
            <person name="Yan W."/>
            <person name="Fan B."/>
            <person name="Jiang Y."/>
            <person name="Adhikari A."/>
            <person name="Zheng C.-J."/>
            <person name="Schuster L."/>
            <person name="Cowan T.M."/>
            <person name="Smanski M.J."/>
            <person name="Chevrette M.G."/>
            <person name="De Carvalho L.P.S."/>
            <person name="Shen B."/>
        </authorList>
    </citation>
    <scope>NUCLEOTIDE SEQUENCE [LARGE SCALE GENOMIC DNA]</scope>
    <source>
        <strain evidence="2 3">NPDC050545</strain>
    </source>
</reference>
<comment type="caution">
    <text evidence="2">The sequence shown here is derived from an EMBL/GenBank/DDBJ whole genome shotgun (WGS) entry which is preliminary data.</text>
</comment>
<proteinExistence type="predicted"/>
<dbReference type="GO" id="GO:0016746">
    <property type="term" value="F:acyltransferase activity"/>
    <property type="evidence" value="ECO:0007669"/>
    <property type="project" value="UniProtKB-KW"/>
</dbReference>
<dbReference type="PROSITE" id="PS51186">
    <property type="entry name" value="GNAT"/>
    <property type="match status" value="1"/>
</dbReference>
<dbReference type="EMBL" id="JBITGY010000002">
    <property type="protein sequence ID" value="MFI6497443.1"/>
    <property type="molecule type" value="Genomic_DNA"/>
</dbReference>
<dbReference type="InterPro" id="IPR000182">
    <property type="entry name" value="GNAT_dom"/>
</dbReference>